<keyword evidence="2" id="KW-0488">Methylation</keyword>
<evidence type="ECO:0000256" key="5">
    <source>
        <dbReference type="ARBA" id="ARBA00022843"/>
    </source>
</evidence>
<sequence length="1182" mass="136815">MIGRGWPLQTLPNAQVNWQQPIQIRPPPPPTDPPTEELRAQNMEEEIKLTELQNQAAQWQQHQKSSHVQQTSKELQIIEQEEREFSKQYKEWKKQYEDWKAANKDHPNKDQFQQYEQQWHQYEEQMESRRSEIANRKHQTLQNLGSPVLSQIPPDEKFGILSAQVSRPPNMIQAAQLSLNVSNARLPLRNPIPMPNLSIPNQNQWNRPVVPQISQGQPLTQFVHQRPQFSDQTRLHVPDQWVGNTGWDQPQPFQQDLQHRLGMDVRIPKQQPFTSINQNYFQPSVLPIGIPQRPVAGFIDQRNQLNLNFRPTTPIIENERLSRLPFGFPGHSDVVIHSLNEHSQKVDDRINFDPNNALAEQLDIAQFRRPCDNFKETHLPQTENFNQKEENKCGYQQNVNFSRCGFNPPDNASDTAQLGGGGGEWNQPKIKPKAGIRGRSKFGPPLAVDENFQGESQECRNFGHIPTYEDDEHLPRNQSQEVRRPLQHENDERQYPSDAELNTNINKYGRGRCNSNSSFEDGYNPQRGRAPAPGNYNREFPENQPFLDESRGGRRGRGHSSFHSKTNSFNDRDDFDENFDSGRHDTYNNDNIDLTDGKLYYDELYEDLPPYEKRRKQTNKSSSVPNVDVNKLLSGVNLTGLQGDILSKAAEGLKLIKEKNTTQKYRRIFSAFENDIAPRPDFFDSYLDDPSFINTLKKQPNSHSVPVETRKTVEHPKEVIDYGHGVSDVRDYGHSNEKGDTFGAKVGDDAVGRKDDERLRDIERKRETREFSNRHRNYLQELDRDRERLYKTNHSISRRRRRSRSDSTDKNRTRRSNSSSSGDSSSRNRERKKTCGSDSEDEVKEKDITKWRRERHDIDLVPSGFGRFGPNMKSQPKLKGINLSITDILDEPGRSRRADRLVILIRGAPGSGKSRAAKMIKEREVKHGGTAPRLMSIDDYFIDEVEEKVVNEAGKSSTETKLMYDFDGKMEKAYAESLLKAFRKQIDNGYFNFIVVDAVFDKTDLLDRFWSYAKVKGFQVFVGELIKDAEICANRNIHNRSLEDIKKIISGWQPTPKHCSIVDLNPLSEDPIEEVEMEDTDELIDQSEISQDMRDEKEGDIEGAESWIGYKSSKWEIDASEDKLVDMILKFLIYSKKILNLYCFSFFIFFLKRKYKHFSLQECVVFSFINDSLVSISTIIYF</sequence>
<name>A0A7I8VIM9_9ANNE</name>
<dbReference type="InterPro" id="IPR027417">
    <property type="entry name" value="P-loop_NTPase"/>
</dbReference>
<feature type="region of interest" description="Disordered" evidence="13">
    <location>
        <begin position="785"/>
        <end position="848"/>
    </location>
</feature>
<dbReference type="Gene3D" id="3.40.50.300">
    <property type="entry name" value="P-loop containing nucleotide triphosphate hydrolases"/>
    <property type="match status" value="1"/>
</dbReference>
<evidence type="ECO:0000256" key="8">
    <source>
        <dbReference type="ARBA" id="ARBA00023242"/>
    </source>
</evidence>
<feature type="compositionally biased region" description="Basic and acidic residues" evidence="13">
    <location>
        <begin position="481"/>
        <end position="495"/>
    </location>
</feature>
<organism evidence="15 16">
    <name type="scientific">Dimorphilus gyrociliatus</name>
    <dbReference type="NCBI Taxonomy" id="2664684"/>
    <lineage>
        <taxon>Eukaryota</taxon>
        <taxon>Metazoa</taxon>
        <taxon>Spiralia</taxon>
        <taxon>Lophotrochozoa</taxon>
        <taxon>Annelida</taxon>
        <taxon>Polychaeta</taxon>
        <taxon>Polychaeta incertae sedis</taxon>
        <taxon>Dinophilidae</taxon>
        <taxon>Dimorphilus</taxon>
    </lineage>
</organism>
<feature type="compositionally biased region" description="Basic residues" evidence="13">
    <location>
        <begin position="430"/>
        <end position="440"/>
    </location>
</feature>
<feature type="region of interest" description="Disordered" evidence="13">
    <location>
        <begin position="406"/>
        <end position="445"/>
    </location>
</feature>
<keyword evidence="8" id="KW-0539">Nucleus</keyword>
<dbReference type="Proteomes" id="UP000549394">
    <property type="component" value="Unassembled WGS sequence"/>
</dbReference>
<keyword evidence="3" id="KW-0678">Repressor</keyword>
<dbReference type="FunFam" id="3.40.50.300:FF:000399">
    <property type="entry name" value="YLP motif containing 1"/>
    <property type="match status" value="1"/>
</dbReference>
<dbReference type="InterPro" id="IPR058903">
    <property type="entry name" value="Spectrin_YLPM1-like"/>
</dbReference>
<dbReference type="SUPFAM" id="SSF52540">
    <property type="entry name" value="P-loop containing nucleoside triphosphate hydrolases"/>
    <property type="match status" value="1"/>
</dbReference>
<keyword evidence="7" id="KW-0804">Transcription</keyword>
<evidence type="ECO:0000256" key="11">
    <source>
        <dbReference type="ARBA" id="ARBA00068971"/>
    </source>
</evidence>
<dbReference type="InterPro" id="IPR026314">
    <property type="entry name" value="YLP_motif_con_p1"/>
</dbReference>
<evidence type="ECO:0000256" key="1">
    <source>
        <dbReference type="ARBA" id="ARBA00004324"/>
    </source>
</evidence>
<dbReference type="GO" id="GO:0032204">
    <property type="term" value="P:regulation of telomere maintenance"/>
    <property type="evidence" value="ECO:0007669"/>
    <property type="project" value="TreeGrafter"/>
</dbReference>
<comment type="subcellular location">
    <subcellularLocation>
        <location evidence="1">Nucleus speckle</location>
    </subcellularLocation>
</comment>
<accession>A0A7I8VIM9</accession>
<proteinExistence type="predicted"/>
<feature type="compositionally biased region" description="Basic residues" evidence="13">
    <location>
        <begin position="553"/>
        <end position="562"/>
    </location>
</feature>
<evidence type="ECO:0000256" key="13">
    <source>
        <dbReference type="SAM" id="MobiDB-lite"/>
    </source>
</evidence>
<keyword evidence="16" id="KW-1185">Reference proteome</keyword>
<evidence type="ECO:0000256" key="2">
    <source>
        <dbReference type="ARBA" id="ARBA00022481"/>
    </source>
</evidence>
<comment type="subunit">
    <text evidence="10">Interacts with PPP1CA and NCOA5. Forms a complex with ILF2, ILF3, KHDRBS1, RBMX, NCOA5 and PPP1CA.</text>
</comment>
<feature type="region of interest" description="Disordered" evidence="13">
    <location>
        <begin position="462"/>
        <end position="573"/>
    </location>
</feature>
<feature type="domain" description="YLPM1-like spectrin repeat" evidence="14">
    <location>
        <begin position="41"/>
        <end position="141"/>
    </location>
</feature>
<keyword evidence="5" id="KW-0832">Ubl conjugation</keyword>
<reference evidence="15 16" key="1">
    <citation type="submission" date="2020-08" db="EMBL/GenBank/DDBJ databases">
        <authorList>
            <person name="Hejnol A."/>
        </authorList>
    </citation>
    <scope>NUCLEOTIDE SEQUENCE [LARGE SCALE GENOMIC DNA]</scope>
</reference>
<evidence type="ECO:0000313" key="16">
    <source>
        <dbReference type="Proteomes" id="UP000549394"/>
    </source>
</evidence>
<gene>
    <name evidence="15" type="ORF">DGYR_LOCUS4270</name>
</gene>
<evidence type="ECO:0000256" key="3">
    <source>
        <dbReference type="ARBA" id="ARBA00022491"/>
    </source>
</evidence>
<dbReference type="PANTHER" id="PTHR13413">
    <property type="entry name" value="YLP MOTIF CONTAINING PROTEIN NUCLEAR PROTEIN ZAP"/>
    <property type="match status" value="1"/>
</dbReference>
<evidence type="ECO:0000259" key="14">
    <source>
        <dbReference type="Pfam" id="PF26583"/>
    </source>
</evidence>
<dbReference type="AlphaFoldDB" id="A0A7I8VIM9"/>
<evidence type="ECO:0000256" key="4">
    <source>
        <dbReference type="ARBA" id="ARBA00022499"/>
    </source>
</evidence>
<protein>
    <recommendedName>
        <fullName evidence="11">YLP motif-containing protein 1</fullName>
    </recommendedName>
    <alternativeName>
        <fullName evidence="12">Nuclear protein ZAP3</fullName>
    </alternativeName>
</protein>
<feature type="compositionally biased region" description="Low complexity" evidence="13">
    <location>
        <begin position="816"/>
        <end position="825"/>
    </location>
</feature>
<dbReference type="EMBL" id="CAJFCJ010000006">
    <property type="protein sequence ID" value="CAD5115541.1"/>
    <property type="molecule type" value="Genomic_DNA"/>
</dbReference>
<comment type="caution">
    <text evidence="15">The sequence shown here is derived from an EMBL/GenBank/DDBJ whole genome shotgun (WGS) entry which is preliminary data.</text>
</comment>
<comment type="function">
    <text evidence="9">Plays a role in the reduction of telomerase activity during differentiation of embryonic stem cells by binding to the core promoter of TERT and controlling its down-regulation.</text>
</comment>
<feature type="region of interest" description="Disordered" evidence="13">
    <location>
        <begin position="18"/>
        <end position="38"/>
    </location>
</feature>
<feature type="region of interest" description="Disordered" evidence="13">
    <location>
        <begin position="725"/>
        <end position="749"/>
    </location>
</feature>
<dbReference type="GO" id="GO:0016607">
    <property type="term" value="C:nuclear speck"/>
    <property type="evidence" value="ECO:0007669"/>
    <property type="project" value="UniProtKB-SubCell"/>
</dbReference>
<keyword evidence="4" id="KW-1017">Isopeptide bond</keyword>
<evidence type="ECO:0000256" key="9">
    <source>
        <dbReference type="ARBA" id="ARBA00058677"/>
    </source>
</evidence>
<evidence type="ECO:0000256" key="6">
    <source>
        <dbReference type="ARBA" id="ARBA00023015"/>
    </source>
</evidence>
<dbReference type="PANTHER" id="PTHR13413:SF0">
    <property type="entry name" value="YLP MOTIF-CONTAINING PROTEIN 1"/>
    <property type="match status" value="1"/>
</dbReference>
<evidence type="ECO:0000256" key="10">
    <source>
        <dbReference type="ARBA" id="ARBA00065932"/>
    </source>
</evidence>
<dbReference type="OrthoDB" id="513595at2759"/>
<keyword evidence="6" id="KW-0805">Transcription regulation</keyword>
<feature type="compositionally biased region" description="Pro residues" evidence="13">
    <location>
        <begin position="24"/>
        <end position="33"/>
    </location>
</feature>
<evidence type="ECO:0000313" key="15">
    <source>
        <dbReference type="EMBL" id="CAD5115541.1"/>
    </source>
</evidence>
<dbReference type="Pfam" id="PF26583">
    <property type="entry name" value="Spectrin_YLPM1"/>
    <property type="match status" value="1"/>
</dbReference>
<evidence type="ECO:0000256" key="12">
    <source>
        <dbReference type="ARBA" id="ARBA00083294"/>
    </source>
</evidence>
<evidence type="ECO:0000256" key="7">
    <source>
        <dbReference type="ARBA" id="ARBA00023163"/>
    </source>
</evidence>